<gene>
    <name evidence="2" type="ORF">HU200_029261</name>
</gene>
<dbReference type="Proteomes" id="UP000636709">
    <property type="component" value="Unassembled WGS sequence"/>
</dbReference>
<keyword evidence="3" id="KW-1185">Reference proteome</keyword>
<reference evidence="2" key="1">
    <citation type="submission" date="2020-07" db="EMBL/GenBank/DDBJ databases">
        <title>Genome sequence and genetic diversity analysis of an under-domesticated orphan crop, white fonio (Digitaria exilis).</title>
        <authorList>
            <person name="Bennetzen J.L."/>
            <person name="Chen S."/>
            <person name="Ma X."/>
            <person name="Wang X."/>
            <person name="Yssel A.E.J."/>
            <person name="Chaluvadi S.R."/>
            <person name="Johnson M."/>
            <person name="Gangashetty P."/>
            <person name="Hamidou F."/>
            <person name="Sanogo M.D."/>
            <person name="Zwaenepoel A."/>
            <person name="Wallace J."/>
            <person name="Van De Peer Y."/>
            <person name="Van Deynze A."/>
        </authorList>
    </citation>
    <scope>NUCLEOTIDE SEQUENCE</scope>
    <source>
        <tissue evidence="2">Leaves</tissue>
    </source>
</reference>
<evidence type="ECO:0000313" key="2">
    <source>
        <dbReference type="EMBL" id="KAF8711243.1"/>
    </source>
</evidence>
<name>A0A835C4P4_9POAL</name>
<feature type="compositionally biased region" description="Low complexity" evidence="1">
    <location>
        <begin position="47"/>
        <end position="100"/>
    </location>
</feature>
<sequence length="202" mass="20821">MKGSRQPRPRRRRTSPAAASRAWTTASSARRSFPICQHTQPTPSPPRASSSAASSPTPTTGCPPAAARLPRAPPRASSSAPAAGISSTSSTTPRTRGSPSPAYVGACNGLVLLAAPWSNRSHAATVLLNPVSREEETITVLLDTSLSGHGGGGRVFHCFCGLGYSPSTKAYKALLFCTRVDSFGGGFCLGDLMVRSAANPGD</sequence>
<dbReference type="EMBL" id="JACEFO010001753">
    <property type="protein sequence ID" value="KAF8711243.1"/>
    <property type="molecule type" value="Genomic_DNA"/>
</dbReference>
<proteinExistence type="predicted"/>
<evidence type="ECO:0000313" key="3">
    <source>
        <dbReference type="Proteomes" id="UP000636709"/>
    </source>
</evidence>
<protein>
    <submittedName>
        <fullName evidence="2">Uncharacterized protein</fullName>
    </submittedName>
</protein>
<feature type="region of interest" description="Disordered" evidence="1">
    <location>
        <begin position="1"/>
        <end position="100"/>
    </location>
</feature>
<organism evidence="2 3">
    <name type="scientific">Digitaria exilis</name>
    <dbReference type="NCBI Taxonomy" id="1010633"/>
    <lineage>
        <taxon>Eukaryota</taxon>
        <taxon>Viridiplantae</taxon>
        <taxon>Streptophyta</taxon>
        <taxon>Embryophyta</taxon>
        <taxon>Tracheophyta</taxon>
        <taxon>Spermatophyta</taxon>
        <taxon>Magnoliopsida</taxon>
        <taxon>Liliopsida</taxon>
        <taxon>Poales</taxon>
        <taxon>Poaceae</taxon>
        <taxon>PACMAD clade</taxon>
        <taxon>Panicoideae</taxon>
        <taxon>Panicodae</taxon>
        <taxon>Paniceae</taxon>
        <taxon>Anthephorinae</taxon>
        <taxon>Digitaria</taxon>
    </lineage>
</organism>
<evidence type="ECO:0000256" key="1">
    <source>
        <dbReference type="SAM" id="MobiDB-lite"/>
    </source>
</evidence>
<accession>A0A835C4P4</accession>
<feature type="compositionally biased region" description="Low complexity" evidence="1">
    <location>
        <begin position="15"/>
        <end position="32"/>
    </location>
</feature>
<feature type="compositionally biased region" description="Basic residues" evidence="1">
    <location>
        <begin position="1"/>
        <end position="14"/>
    </location>
</feature>
<dbReference type="AlphaFoldDB" id="A0A835C4P4"/>
<comment type="caution">
    <text evidence="2">The sequence shown here is derived from an EMBL/GenBank/DDBJ whole genome shotgun (WGS) entry which is preliminary data.</text>
</comment>